<dbReference type="SUPFAM" id="SSF88946">
    <property type="entry name" value="Sigma2 domain of RNA polymerase sigma factors"/>
    <property type="match status" value="1"/>
</dbReference>
<dbReference type="PROSITE" id="PS50937">
    <property type="entry name" value="HTH_MERR_2"/>
    <property type="match status" value="1"/>
</dbReference>
<dbReference type="InterPro" id="IPR036388">
    <property type="entry name" value="WH-like_DNA-bd_sf"/>
</dbReference>
<dbReference type="InterPro" id="IPR039425">
    <property type="entry name" value="RNA_pol_sigma-70-like"/>
</dbReference>
<dbReference type="PANTHER" id="PTHR43133">
    <property type="entry name" value="RNA POLYMERASE ECF-TYPE SIGMA FACTO"/>
    <property type="match status" value="1"/>
</dbReference>
<dbReference type="Pfam" id="PF04542">
    <property type="entry name" value="Sigma70_r2"/>
    <property type="match status" value="1"/>
</dbReference>
<reference evidence="6 7" key="1">
    <citation type="journal article" date="2017" name="Genome Announc.">
        <title>Draft Genome Sequences of Salinivibrio proteolyticus, Salinivibrio sharmensis, Salinivibrio siamensis, Salinivibrio costicola subsp. alcaliphilus, Salinivibrio costicola subsp. vallismortis, and 29 New Isolates Belonging to the Genus Salinivibrio.</title>
        <authorList>
            <person name="Lopez-Hermoso C."/>
            <person name="de la Haba R.R."/>
            <person name="Sanchez-Porro C."/>
            <person name="Bayliss S.C."/>
            <person name="Feil E.J."/>
            <person name="Ventosa A."/>
        </authorList>
    </citation>
    <scope>NUCLEOTIDE SEQUENCE [LARGE SCALE GENOMIC DNA]</scope>
    <source>
        <strain evidence="6 7">AL184</strain>
    </source>
</reference>
<dbReference type="Gene3D" id="1.10.10.10">
    <property type="entry name" value="Winged helix-like DNA-binding domain superfamily/Winged helix DNA-binding domain"/>
    <property type="match status" value="1"/>
</dbReference>
<dbReference type="EMBL" id="MUEK01000005">
    <property type="protein sequence ID" value="OOE40012.1"/>
    <property type="molecule type" value="Genomic_DNA"/>
</dbReference>
<accession>A0AB36JY03</accession>
<dbReference type="PANTHER" id="PTHR43133:SF63">
    <property type="entry name" value="RNA POLYMERASE SIGMA FACTOR FECI-RELATED"/>
    <property type="match status" value="1"/>
</dbReference>
<dbReference type="NCBIfam" id="TIGR02937">
    <property type="entry name" value="sigma70-ECF"/>
    <property type="match status" value="1"/>
</dbReference>
<comment type="caution">
    <text evidence="6">The sequence shown here is derived from an EMBL/GenBank/DDBJ whole genome shotgun (WGS) entry which is preliminary data.</text>
</comment>
<dbReference type="SUPFAM" id="SSF88659">
    <property type="entry name" value="Sigma3 and sigma4 domains of RNA polymerase sigma factors"/>
    <property type="match status" value="1"/>
</dbReference>
<dbReference type="GO" id="GO:0003677">
    <property type="term" value="F:DNA binding"/>
    <property type="evidence" value="ECO:0007669"/>
    <property type="project" value="InterPro"/>
</dbReference>
<dbReference type="InterPro" id="IPR013325">
    <property type="entry name" value="RNA_pol_sigma_r2"/>
</dbReference>
<dbReference type="RefSeq" id="WP_069361956.1">
    <property type="nucleotide sequence ID" value="NZ_CP040021.1"/>
</dbReference>
<dbReference type="InterPro" id="IPR013324">
    <property type="entry name" value="RNA_pol_sigma_r3/r4-like"/>
</dbReference>
<dbReference type="GeneID" id="89608087"/>
<evidence type="ECO:0000256" key="4">
    <source>
        <dbReference type="ARBA" id="ARBA00023163"/>
    </source>
</evidence>
<evidence type="ECO:0000256" key="3">
    <source>
        <dbReference type="ARBA" id="ARBA00023082"/>
    </source>
</evidence>
<dbReference type="CDD" id="cd06171">
    <property type="entry name" value="Sigma70_r4"/>
    <property type="match status" value="1"/>
</dbReference>
<dbReference type="AlphaFoldDB" id="A0AB36JY03"/>
<dbReference type="GO" id="GO:0006352">
    <property type="term" value="P:DNA-templated transcription initiation"/>
    <property type="evidence" value="ECO:0007669"/>
    <property type="project" value="InterPro"/>
</dbReference>
<dbReference type="InterPro" id="IPR000551">
    <property type="entry name" value="MerR-type_HTH_dom"/>
</dbReference>
<evidence type="ECO:0000259" key="5">
    <source>
        <dbReference type="PROSITE" id="PS50937"/>
    </source>
</evidence>
<organism evidence="6 7">
    <name type="scientific">Salinivibrio kushneri</name>
    <dbReference type="NCBI Taxonomy" id="1908198"/>
    <lineage>
        <taxon>Bacteria</taxon>
        <taxon>Pseudomonadati</taxon>
        <taxon>Pseudomonadota</taxon>
        <taxon>Gammaproteobacteria</taxon>
        <taxon>Vibrionales</taxon>
        <taxon>Vibrionaceae</taxon>
        <taxon>Salinivibrio</taxon>
    </lineage>
</organism>
<gene>
    <name evidence="6" type="ORF">BZG00_06735</name>
</gene>
<evidence type="ECO:0000313" key="7">
    <source>
        <dbReference type="Proteomes" id="UP000189021"/>
    </source>
</evidence>
<feature type="domain" description="HTH merR-type" evidence="5">
    <location>
        <begin position="123"/>
        <end position="147"/>
    </location>
</feature>
<keyword evidence="2" id="KW-0805">Transcription regulation</keyword>
<dbReference type="Pfam" id="PF08281">
    <property type="entry name" value="Sigma70_r4_2"/>
    <property type="match status" value="1"/>
</dbReference>
<name>A0AB36JY03_9GAMM</name>
<evidence type="ECO:0000256" key="1">
    <source>
        <dbReference type="ARBA" id="ARBA00010641"/>
    </source>
</evidence>
<dbReference type="GO" id="GO:0016987">
    <property type="term" value="F:sigma factor activity"/>
    <property type="evidence" value="ECO:0007669"/>
    <property type="project" value="UniProtKB-KW"/>
</dbReference>
<protein>
    <submittedName>
        <fullName evidence="6">RNA polymerase subunit sigma</fullName>
    </submittedName>
</protein>
<dbReference type="InterPro" id="IPR013249">
    <property type="entry name" value="RNA_pol_sigma70_r4_t2"/>
</dbReference>
<dbReference type="Proteomes" id="UP000189021">
    <property type="component" value="Unassembled WGS sequence"/>
</dbReference>
<keyword evidence="7" id="KW-1185">Reference proteome</keyword>
<evidence type="ECO:0000256" key="2">
    <source>
        <dbReference type="ARBA" id="ARBA00023015"/>
    </source>
</evidence>
<proteinExistence type="inferred from homology"/>
<dbReference type="Gene3D" id="1.10.1740.10">
    <property type="match status" value="1"/>
</dbReference>
<dbReference type="InterPro" id="IPR007627">
    <property type="entry name" value="RNA_pol_sigma70_r2"/>
</dbReference>
<keyword evidence="3" id="KW-0731">Sigma factor</keyword>
<sequence>MIGSQQALHQGVTSLYVSHQRWLSGFIQRRMGCPSTSADLVQDTYLRLLNSGRLPDTDSARAYLTHIAKGLIIDWYRRRRVEQAYLDYLQAQPELMASSPEQHQQTMEALVAVDALLGHLPVKVRQALLMRQLEGMSYKDIAKALSVSVSSVEKYVAKALAACVLAAQE</sequence>
<keyword evidence="4" id="KW-0804">Transcription</keyword>
<dbReference type="InterPro" id="IPR014284">
    <property type="entry name" value="RNA_pol_sigma-70_dom"/>
</dbReference>
<evidence type="ECO:0000313" key="6">
    <source>
        <dbReference type="EMBL" id="OOE40012.1"/>
    </source>
</evidence>
<comment type="similarity">
    <text evidence="1">Belongs to the sigma-70 factor family. ECF subfamily.</text>
</comment>